<dbReference type="GO" id="GO:0008237">
    <property type="term" value="F:metallopeptidase activity"/>
    <property type="evidence" value="ECO:0007669"/>
    <property type="project" value="UniProtKB-KW"/>
</dbReference>
<gene>
    <name evidence="8" type="ORF">E7512_11365</name>
</gene>
<sequence>MLTNKERLIEQFTKLIAIDSPTLGERQMADYLKGELTALGLTVQEDDAGERLGGTSGNLYGFLEGDSDQPPLLLCSHMDTVEPSHGKRAILKDGVLYSDGRTVLGADDCSGIAAILETLRVIREKKQIHRPVEVLFTVAEEIYCKGAEQFDFSRVRSKEAYILDYSGPAGTAACQAPTILSFTAVVHGLSSHAGFAPHKGIHAVQAAASATAALKLGQIDPNTTLNIGTIQGGKGNNIIPDLCTVTGEIRSYSHETALSLAEKVHKQFETSAAAFGATVEFEKKLGCRAYQTPKDHPVTERFRRACRELNLPGTLEKTFGGSDNNVFAQNGIAGLVVSSAMYRCHSLGEYAPVEEIVQLAELTRLLITLE</sequence>
<dbReference type="InterPro" id="IPR036264">
    <property type="entry name" value="Bact_exopeptidase_dim_dom"/>
</dbReference>
<evidence type="ECO:0000259" key="7">
    <source>
        <dbReference type="Pfam" id="PF07687"/>
    </source>
</evidence>
<keyword evidence="2" id="KW-0645">Protease</keyword>
<evidence type="ECO:0000256" key="4">
    <source>
        <dbReference type="ARBA" id="ARBA00022801"/>
    </source>
</evidence>
<evidence type="ECO:0000256" key="1">
    <source>
        <dbReference type="ARBA" id="ARBA00001947"/>
    </source>
</evidence>
<protein>
    <submittedName>
        <fullName evidence="8">M20/M25/M40 family metallo-hydrolase</fullName>
    </submittedName>
</protein>
<dbReference type="AlphaFoldDB" id="A0A928KTS3"/>
<evidence type="ECO:0000256" key="6">
    <source>
        <dbReference type="ARBA" id="ARBA00023049"/>
    </source>
</evidence>
<dbReference type="Gene3D" id="3.30.70.360">
    <property type="match status" value="1"/>
</dbReference>
<dbReference type="InterPro" id="IPR002933">
    <property type="entry name" value="Peptidase_M20"/>
</dbReference>
<comment type="caution">
    <text evidence="8">The sequence shown here is derived from an EMBL/GenBank/DDBJ whole genome shotgun (WGS) entry which is preliminary data.</text>
</comment>
<evidence type="ECO:0000256" key="2">
    <source>
        <dbReference type="ARBA" id="ARBA00022670"/>
    </source>
</evidence>
<dbReference type="EMBL" id="SVNY01000005">
    <property type="protein sequence ID" value="MBE6834154.1"/>
    <property type="molecule type" value="Genomic_DNA"/>
</dbReference>
<evidence type="ECO:0000313" key="8">
    <source>
        <dbReference type="EMBL" id="MBE6834154.1"/>
    </source>
</evidence>
<dbReference type="PANTHER" id="PTHR42994:SF2">
    <property type="entry name" value="PEPTIDASE"/>
    <property type="match status" value="1"/>
</dbReference>
<dbReference type="SUPFAM" id="SSF53187">
    <property type="entry name" value="Zn-dependent exopeptidases"/>
    <property type="match status" value="1"/>
</dbReference>
<dbReference type="Pfam" id="PF01546">
    <property type="entry name" value="Peptidase_M20"/>
    <property type="match status" value="1"/>
</dbReference>
<dbReference type="InterPro" id="IPR001261">
    <property type="entry name" value="ArgE/DapE_CS"/>
</dbReference>
<dbReference type="PANTHER" id="PTHR42994">
    <property type="entry name" value="PEPTIDASE T"/>
    <property type="match status" value="1"/>
</dbReference>
<dbReference type="GO" id="GO:0046872">
    <property type="term" value="F:metal ion binding"/>
    <property type="evidence" value="ECO:0007669"/>
    <property type="project" value="UniProtKB-KW"/>
</dbReference>
<dbReference type="Proteomes" id="UP000754750">
    <property type="component" value="Unassembled WGS sequence"/>
</dbReference>
<accession>A0A928KTS3</accession>
<dbReference type="GO" id="GO:0006508">
    <property type="term" value="P:proteolysis"/>
    <property type="evidence" value="ECO:0007669"/>
    <property type="project" value="UniProtKB-KW"/>
</dbReference>
<evidence type="ECO:0000256" key="3">
    <source>
        <dbReference type="ARBA" id="ARBA00022723"/>
    </source>
</evidence>
<dbReference type="Pfam" id="PF07687">
    <property type="entry name" value="M20_dimer"/>
    <property type="match status" value="1"/>
</dbReference>
<organism evidence="8 9">
    <name type="scientific">Faecalispora sporosphaeroides</name>
    <dbReference type="NCBI Taxonomy" id="1549"/>
    <lineage>
        <taxon>Bacteria</taxon>
        <taxon>Bacillati</taxon>
        <taxon>Bacillota</taxon>
        <taxon>Clostridia</taxon>
        <taxon>Eubacteriales</taxon>
        <taxon>Oscillospiraceae</taxon>
        <taxon>Faecalispora</taxon>
    </lineage>
</organism>
<evidence type="ECO:0000256" key="5">
    <source>
        <dbReference type="ARBA" id="ARBA00022833"/>
    </source>
</evidence>
<dbReference type="RefSeq" id="WP_020072034.1">
    <property type="nucleotide sequence ID" value="NZ_JBKWRC010000001.1"/>
</dbReference>
<reference evidence="8" key="1">
    <citation type="submission" date="2019-04" db="EMBL/GenBank/DDBJ databases">
        <title>Evolution of Biomass-Degrading Anaerobic Consortia Revealed by Metagenomics.</title>
        <authorList>
            <person name="Peng X."/>
        </authorList>
    </citation>
    <scope>NUCLEOTIDE SEQUENCE</scope>
    <source>
        <strain evidence="8">SIG551</strain>
    </source>
</reference>
<dbReference type="Gene3D" id="3.40.630.10">
    <property type="entry name" value="Zn peptidases"/>
    <property type="match status" value="1"/>
</dbReference>
<evidence type="ECO:0000313" key="9">
    <source>
        <dbReference type="Proteomes" id="UP000754750"/>
    </source>
</evidence>
<dbReference type="InterPro" id="IPR010162">
    <property type="entry name" value="PepT-like"/>
</dbReference>
<dbReference type="NCBIfam" id="TIGR01883">
    <property type="entry name" value="PepT-like"/>
    <property type="match status" value="1"/>
</dbReference>
<keyword evidence="4" id="KW-0378">Hydrolase</keyword>
<dbReference type="InterPro" id="IPR011650">
    <property type="entry name" value="Peptidase_M20_dimer"/>
</dbReference>
<keyword evidence="3" id="KW-0479">Metal-binding</keyword>
<dbReference type="PROSITE" id="PS00758">
    <property type="entry name" value="ARGE_DAPE_CPG2_1"/>
    <property type="match status" value="1"/>
</dbReference>
<proteinExistence type="predicted"/>
<name>A0A928KTS3_9FIRM</name>
<keyword evidence="6" id="KW-0482">Metalloprotease</keyword>
<dbReference type="SUPFAM" id="SSF55031">
    <property type="entry name" value="Bacterial exopeptidase dimerisation domain"/>
    <property type="match status" value="1"/>
</dbReference>
<keyword evidence="5" id="KW-0862">Zinc</keyword>
<feature type="domain" description="Peptidase M20 dimerisation" evidence="7">
    <location>
        <begin position="179"/>
        <end position="271"/>
    </location>
</feature>
<comment type="cofactor">
    <cofactor evidence="1">
        <name>Zn(2+)</name>
        <dbReference type="ChEBI" id="CHEBI:29105"/>
    </cofactor>
</comment>